<keyword evidence="12" id="KW-1185">Reference proteome</keyword>
<sequence length="614" mass="71278">MNAKYCPEMKSQWKSYSTYKFILWAWMMNDVALVFAPVDMSHNGFYIHGVLHAVPAIIIGIPLIYSEVCVAQYSNSNVITMWDFFPLFRCVGYGTIYLVILKTLYMMVLTSWYLEYTFYAALDPPPWFSCDEFKETKCMVKRINVSIFQHCIEAQNLFDDDCGMKTASRCFFDREIGDNNTLQKNCVHVWKMVMASFTLGVAYFILFMKIEKCIKVVVRCLAIYVGIVIFVLFCVALSSSGTWYATKITMNWSEFNYKHCFYTFTRGALSCGTGCGIIGFLSRDVSFRSPATMTSVTISLFSVFISLVLGLIIFSGIKTMSYYHGEEESVLEMGESMFFTPFASVSEIMSYFETVSIWGFLWFALVFFCLFMNLWILILFLNDILYYNIKFAQKYSNVCLAGLIILVCILSCPFYCSDLASSLADSSEIIQLISSFFFSFAIYWIYGYKKHNIDIIFMIGVKASWFRKLGWIVNPILLVLMLYIKVKKFITKDYENTYIIKSIMVRSDSLLSYILVTIYILIIFIALSIDIHRHYLQSNLKGLFFPTENWGPRDKILFRSRNMFVPEIMTREFLYRQVRIRGYGRSIKPAQKKTDKVLEEFSIDKLEWSALTSN</sequence>
<evidence type="ECO:0000256" key="2">
    <source>
        <dbReference type="ARBA" id="ARBA00006459"/>
    </source>
</evidence>
<dbReference type="InterPro" id="IPR037272">
    <property type="entry name" value="SNS_sf"/>
</dbReference>
<reference evidence="11" key="1">
    <citation type="submission" date="2021-02" db="EMBL/GenBank/DDBJ databases">
        <authorList>
            <person name="Steward A R."/>
        </authorList>
    </citation>
    <scope>NUCLEOTIDE SEQUENCE</scope>
</reference>
<feature type="transmembrane region" description="Helical" evidence="10">
    <location>
        <begin position="44"/>
        <end position="65"/>
    </location>
</feature>
<dbReference type="PANTHER" id="PTHR11616:SF241">
    <property type="entry name" value="SODIUM- AND CHLORIDE-DEPENDENT GLYCINE TRANSPORTER 2"/>
    <property type="match status" value="1"/>
</dbReference>
<accession>A0A821NNC7</accession>
<feature type="transmembrane region" description="Helical" evidence="10">
    <location>
        <begin position="86"/>
        <end position="114"/>
    </location>
</feature>
<feature type="transmembrane region" description="Helical" evidence="10">
    <location>
        <begin position="189"/>
        <end position="208"/>
    </location>
</feature>
<protein>
    <submittedName>
        <fullName evidence="11">Uncharacterized protein</fullName>
    </submittedName>
</protein>
<feature type="transmembrane region" description="Helical" evidence="10">
    <location>
        <begin position="398"/>
        <end position="417"/>
    </location>
</feature>
<comment type="similarity">
    <text evidence="2">Belongs to the sodium:neurotransmitter symporter (SNF) (TC 2.A.22) family.</text>
</comment>
<keyword evidence="7 10" id="KW-0472">Membrane</keyword>
<gene>
    <name evidence="11" type="ORF">PMACD_LOCUS2890</name>
</gene>
<keyword evidence="6 10" id="KW-1133">Transmembrane helix</keyword>
<dbReference type="GO" id="GO:0046872">
    <property type="term" value="F:metal ion binding"/>
    <property type="evidence" value="ECO:0007669"/>
    <property type="project" value="UniProtKB-KW"/>
</dbReference>
<evidence type="ECO:0000256" key="4">
    <source>
        <dbReference type="ARBA" id="ARBA00022692"/>
    </source>
</evidence>
<evidence type="ECO:0000313" key="12">
    <source>
        <dbReference type="Proteomes" id="UP000663880"/>
    </source>
</evidence>
<comment type="subcellular location">
    <subcellularLocation>
        <location evidence="1">Membrane</location>
        <topology evidence="1">Multi-pass membrane protein</topology>
    </subcellularLocation>
</comment>
<dbReference type="GO" id="GO:0005283">
    <property type="term" value="F:amino acid:sodium symporter activity"/>
    <property type="evidence" value="ECO:0007669"/>
    <property type="project" value="TreeGrafter"/>
</dbReference>
<evidence type="ECO:0000256" key="8">
    <source>
        <dbReference type="PIRSR" id="PIRSR600175-1"/>
    </source>
</evidence>
<keyword evidence="8" id="KW-0915">Sodium</keyword>
<keyword evidence="8" id="KW-0479">Metal-binding</keyword>
<dbReference type="Pfam" id="PF00209">
    <property type="entry name" value="SNF"/>
    <property type="match status" value="1"/>
</dbReference>
<dbReference type="SUPFAM" id="SSF161070">
    <property type="entry name" value="SNF-like"/>
    <property type="match status" value="1"/>
</dbReference>
<feature type="transmembrane region" description="Helical" evidence="10">
    <location>
        <begin position="360"/>
        <end position="386"/>
    </location>
</feature>
<keyword evidence="5" id="KW-0769">Symport</keyword>
<feature type="binding site" evidence="8">
    <location>
        <position position="270"/>
    </location>
    <ligand>
        <name>Na(+)</name>
        <dbReference type="ChEBI" id="CHEBI:29101"/>
        <label>1</label>
    </ligand>
</feature>
<dbReference type="GO" id="GO:0005886">
    <property type="term" value="C:plasma membrane"/>
    <property type="evidence" value="ECO:0007669"/>
    <property type="project" value="TreeGrafter"/>
</dbReference>
<feature type="transmembrane region" description="Helical" evidence="10">
    <location>
        <begin position="469"/>
        <end position="490"/>
    </location>
</feature>
<dbReference type="PANTHER" id="PTHR11616">
    <property type="entry name" value="SODIUM/CHLORIDE DEPENDENT TRANSPORTER"/>
    <property type="match status" value="1"/>
</dbReference>
<dbReference type="PROSITE" id="PS50267">
    <property type="entry name" value="NA_NEUROTRAN_SYMP_3"/>
    <property type="match status" value="1"/>
</dbReference>
<feature type="transmembrane region" description="Helical" evidence="10">
    <location>
        <begin position="220"/>
        <end position="241"/>
    </location>
</feature>
<evidence type="ECO:0000256" key="7">
    <source>
        <dbReference type="ARBA" id="ARBA00023136"/>
    </source>
</evidence>
<evidence type="ECO:0000256" key="3">
    <source>
        <dbReference type="ARBA" id="ARBA00022448"/>
    </source>
</evidence>
<keyword evidence="9" id="KW-1015">Disulfide bond</keyword>
<dbReference type="PRINTS" id="PR00176">
    <property type="entry name" value="NANEUSMPORT"/>
</dbReference>
<comment type="caution">
    <text evidence="11">The sequence shown here is derived from an EMBL/GenBank/DDBJ whole genome shotgun (WGS) entry which is preliminary data.</text>
</comment>
<feature type="disulfide bond" evidence="9">
    <location>
        <begin position="130"/>
        <end position="138"/>
    </location>
</feature>
<evidence type="ECO:0000256" key="1">
    <source>
        <dbReference type="ARBA" id="ARBA00004141"/>
    </source>
</evidence>
<dbReference type="AlphaFoldDB" id="A0A821NNC7"/>
<feature type="transmembrane region" description="Helical" evidence="10">
    <location>
        <begin position="429"/>
        <end position="448"/>
    </location>
</feature>
<feature type="transmembrane region" description="Helical" evidence="10">
    <location>
        <begin position="21"/>
        <end position="38"/>
    </location>
</feature>
<keyword evidence="3" id="KW-0813">Transport</keyword>
<organism evidence="11 12">
    <name type="scientific">Pieris macdunnoughi</name>
    <dbReference type="NCBI Taxonomy" id="345717"/>
    <lineage>
        <taxon>Eukaryota</taxon>
        <taxon>Metazoa</taxon>
        <taxon>Ecdysozoa</taxon>
        <taxon>Arthropoda</taxon>
        <taxon>Hexapoda</taxon>
        <taxon>Insecta</taxon>
        <taxon>Pterygota</taxon>
        <taxon>Neoptera</taxon>
        <taxon>Endopterygota</taxon>
        <taxon>Lepidoptera</taxon>
        <taxon>Glossata</taxon>
        <taxon>Ditrysia</taxon>
        <taxon>Papilionoidea</taxon>
        <taxon>Pieridae</taxon>
        <taxon>Pierinae</taxon>
        <taxon>Pieris</taxon>
    </lineage>
</organism>
<feature type="transmembrane region" description="Helical" evidence="10">
    <location>
        <begin position="510"/>
        <end position="531"/>
    </location>
</feature>
<evidence type="ECO:0000313" key="11">
    <source>
        <dbReference type="EMBL" id="CAF4790896.1"/>
    </source>
</evidence>
<dbReference type="InterPro" id="IPR000175">
    <property type="entry name" value="Na/ntran_symport"/>
</dbReference>
<keyword evidence="4 10" id="KW-0812">Transmembrane</keyword>
<feature type="transmembrane region" description="Helical" evidence="10">
    <location>
        <begin position="261"/>
        <end position="281"/>
    </location>
</feature>
<dbReference type="OrthoDB" id="6699552at2759"/>
<evidence type="ECO:0000256" key="10">
    <source>
        <dbReference type="SAM" id="Phobius"/>
    </source>
</evidence>
<evidence type="ECO:0000256" key="9">
    <source>
        <dbReference type="PIRSR" id="PIRSR600175-2"/>
    </source>
</evidence>
<dbReference type="EMBL" id="CAJOBZ010000005">
    <property type="protein sequence ID" value="CAF4790896.1"/>
    <property type="molecule type" value="Genomic_DNA"/>
</dbReference>
<name>A0A821NNC7_9NEOP</name>
<feature type="transmembrane region" description="Helical" evidence="10">
    <location>
        <begin position="293"/>
        <end position="317"/>
    </location>
</feature>
<evidence type="ECO:0000256" key="6">
    <source>
        <dbReference type="ARBA" id="ARBA00022989"/>
    </source>
</evidence>
<proteinExistence type="inferred from homology"/>
<dbReference type="Proteomes" id="UP000663880">
    <property type="component" value="Unassembled WGS sequence"/>
</dbReference>
<dbReference type="GO" id="GO:0089718">
    <property type="term" value="P:amino acid import across plasma membrane"/>
    <property type="evidence" value="ECO:0007669"/>
    <property type="project" value="TreeGrafter"/>
</dbReference>
<evidence type="ECO:0000256" key="5">
    <source>
        <dbReference type="ARBA" id="ARBA00022847"/>
    </source>
</evidence>